<proteinExistence type="predicted"/>
<evidence type="ECO:0000313" key="2">
    <source>
        <dbReference type="EMBL" id="CAG6783610.1"/>
    </source>
</evidence>
<evidence type="ECO:0000256" key="1">
    <source>
        <dbReference type="SAM" id="Phobius"/>
    </source>
</evidence>
<protein>
    <submittedName>
        <fullName evidence="2">Uncharacterized protein</fullName>
    </submittedName>
</protein>
<keyword evidence="1" id="KW-0812">Transmembrane</keyword>
<organism evidence="2">
    <name type="scientific">Cacopsylla melanoneura</name>
    <dbReference type="NCBI Taxonomy" id="428564"/>
    <lineage>
        <taxon>Eukaryota</taxon>
        <taxon>Metazoa</taxon>
        <taxon>Ecdysozoa</taxon>
        <taxon>Arthropoda</taxon>
        <taxon>Hexapoda</taxon>
        <taxon>Insecta</taxon>
        <taxon>Pterygota</taxon>
        <taxon>Neoptera</taxon>
        <taxon>Paraneoptera</taxon>
        <taxon>Hemiptera</taxon>
        <taxon>Sternorrhyncha</taxon>
        <taxon>Psylloidea</taxon>
        <taxon>Psyllidae</taxon>
        <taxon>Psyllinae</taxon>
        <taxon>Cacopsylla</taxon>
    </lineage>
</organism>
<feature type="transmembrane region" description="Helical" evidence="1">
    <location>
        <begin position="25"/>
        <end position="45"/>
    </location>
</feature>
<sequence>MSLCLMYLDTYSSWYCLMSFPNRRFLNLIASAGLILQHLYVLVLCKHGMKTLNLSQQGQNNPLKNEEMASFVSFYYYLHFSLSLSSGGGTIIINSGTSIESMVPKESSVSSVHCAFFNFSISQKQ</sequence>
<dbReference type="EMBL" id="HBUF01633423">
    <property type="protein sequence ID" value="CAG6783610.1"/>
    <property type="molecule type" value="Transcribed_RNA"/>
</dbReference>
<accession>A0A8D9BIR6</accession>
<reference evidence="2" key="1">
    <citation type="submission" date="2021-05" db="EMBL/GenBank/DDBJ databases">
        <authorList>
            <person name="Alioto T."/>
            <person name="Alioto T."/>
            <person name="Gomez Garrido J."/>
        </authorList>
    </citation>
    <scope>NUCLEOTIDE SEQUENCE</scope>
</reference>
<dbReference type="AlphaFoldDB" id="A0A8D9BIR6"/>
<keyword evidence="1" id="KW-1133">Transmembrane helix</keyword>
<name>A0A8D9BIR6_9HEMI</name>
<keyword evidence="1" id="KW-0472">Membrane</keyword>